<protein>
    <submittedName>
        <fullName evidence="1">Uncharacterized protein</fullName>
    </submittedName>
</protein>
<dbReference type="OrthoDB" id="4762728at2"/>
<gene>
    <name evidence="1" type="ORF">BKG61_27695</name>
</gene>
<sequence length="78" mass="8634">MERYPNDIHPDYPVATVYGADGQPYDYVDDHEPARSYAACGYRVVVHIGDGPYTRKELQEAVDRELSGSRSGGRDSAA</sequence>
<reference evidence="1 2" key="1">
    <citation type="submission" date="2016-10" db="EMBL/GenBank/DDBJ databases">
        <title>Evaluation of Human, Animal and Environmental Mycobacterium chelonae Isolates by Core Genome Phylogenomic Analysis, Targeted Gene Comparison, and Anti-microbial Susceptibility Patterns: A Tale of Mistaken Identities.</title>
        <authorList>
            <person name="Fogelson S.B."/>
            <person name="Camus A.C."/>
            <person name="Lorenz W."/>
            <person name="Vasireddy R."/>
            <person name="Vasireddy S."/>
            <person name="Smith T."/>
            <person name="Brown-Elliott B.A."/>
            <person name="Wallace R.J.Jr."/>
            <person name="Hasan N.A."/>
            <person name="Reischl U."/>
            <person name="Sanchez S."/>
        </authorList>
    </citation>
    <scope>NUCLEOTIDE SEQUENCE [LARGE SCALE GENOMIC DNA]</scope>
    <source>
        <strain evidence="1 2">24999</strain>
    </source>
</reference>
<dbReference type="EMBL" id="MLHV01000042">
    <property type="protein sequence ID" value="OHT88328.1"/>
    <property type="molecule type" value="Genomic_DNA"/>
</dbReference>
<accession>A0A1S1JLJ7</accession>
<organism evidence="1 2">
    <name type="scientific">Mycobacterium syngnathidarum</name>
    <dbReference type="NCBI Taxonomy" id="1908205"/>
    <lineage>
        <taxon>Bacteria</taxon>
        <taxon>Bacillati</taxon>
        <taxon>Actinomycetota</taxon>
        <taxon>Actinomycetes</taxon>
        <taxon>Mycobacteriales</taxon>
        <taxon>Mycobacteriaceae</taxon>
        <taxon>Mycobacterium</taxon>
    </lineage>
</organism>
<proteinExistence type="predicted"/>
<name>A0A1S1JLJ7_9MYCO</name>
<evidence type="ECO:0000313" key="1">
    <source>
        <dbReference type="EMBL" id="OHT88328.1"/>
    </source>
</evidence>
<comment type="caution">
    <text evidence="1">The sequence shown here is derived from an EMBL/GenBank/DDBJ whole genome shotgun (WGS) entry which is preliminary data.</text>
</comment>
<keyword evidence="2" id="KW-1185">Reference proteome</keyword>
<dbReference type="Proteomes" id="UP000179636">
    <property type="component" value="Unassembled WGS sequence"/>
</dbReference>
<evidence type="ECO:0000313" key="2">
    <source>
        <dbReference type="Proteomes" id="UP000179636"/>
    </source>
</evidence>
<dbReference type="AlphaFoldDB" id="A0A1S1JLJ7"/>